<dbReference type="PANTHER" id="PTHR11559">
    <property type="entry name" value="CARBOXYLESTERASE"/>
    <property type="match status" value="1"/>
</dbReference>
<name>A0ABT6XYQ5_ALISE</name>
<sequence>MTDKIYAPAIRTQHGIVRGIWQTGSSAAYLGIPYAAAPVGERRFQAPRPPEPWMGVRDATAYGPTPQKRPFAEVTAIPEPSIPGEDILNLNVFTPAPGDRLARLPVLVWIHGGGYFAGSPASPWYHGRSFNENGVILVTISYRLGFEGFGWLEGAPLNRGILDQIAALHWVQDNIHEFGGDPGNVTIAGQSAGGGSVLALLTSPRASGLFHAAIPMSSAMDMLDIQTATSVGESLARHFNILPTEEEWRHISGEAFLDAERLYNQIPDYSVPFDVREALQLYAKGRITNLAFRPVVDGDILPYHVFDPDALTNARTIPVLIGTTRNEFSFASQNDTPSSEALVDEFVAMGLRHVSIQRFVDEIDRIGRERAWSQLMTSLMFRVGLVRFTHGRRRVGAGEITWTYDFAAMSSRARGSFHCHDIPYFFNLLSAPNVEQQLGSDLSLHLAERMHQLICHFVTYHSVPYPPASHNASGAIRLQPPIRYDDLAYEFERDLASVAGLLDENTDNGGTA</sequence>
<accession>A0ABT6XYQ5</accession>
<feature type="domain" description="Carboxylesterase type B" evidence="4">
    <location>
        <begin position="8"/>
        <end position="461"/>
    </location>
</feature>
<proteinExistence type="inferred from homology"/>
<dbReference type="Gene3D" id="3.40.50.1820">
    <property type="entry name" value="alpha/beta hydrolase"/>
    <property type="match status" value="1"/>
</dbReference>
<dbReference type="EMBL" id="JASGCB010000012">
    <property type="protein sequence ID" value="MDI9260219.1"/>
    <property type="molecule type" value="Genomic_DNA"/>
</dbReference>
<protein>
    <recommendedName>
        <fullName evidence="3">Carboxylic ester hydrolase</fullName>
        <ecNumber evidence="3">3.1.1.-</ecNumber>
    </recommendedName>
</protein>
<dbReference type="PROSITE" id="PS00122">
    <property type="entry name" value="CARBOXYLESTERASE_B_1"/>
    <property type="match status" value="1"/>
</dbReference>
<dbReference type="InterPro" id="IPR019826">
    <property type="entry name" value="Carboxylesterase_B_AS"/>
</dbReference>
<comment type="caution">
    <text evidence="5">The sequence shown here is derived from an EMBL/GenBank/DDBJ whole genome shotgun (WGS) entry which is preliminary data.</text>
</comment>
<keyword evidence="6" id="KW-1185">Reference proteome</keyword>
<evidence type="ECO:0000259" key="4">
    <source>
        <dbReference type="Pfam" id="PF00135"/>
    </source>
</evidence>
<evidence type="ECO:0000256" key="1">
    <source>
        <dbReference type="ARBA" id="ARBA00005964"/>
    </source>
</evidence>
<dbReference type="EC" id="3.1.1.-" evidence="3"/>
<comment type="similarity">
    <text evidence="1 3">Belongs to the type-B carboxylesterase/lipase family.</text>
</comment>
<dbReference type="Proteomes" id="UP001529245">
    <property type="component" value="Unassembled WGS sequence"/>
</dbReference>
<dbReference type="RefSeq" id="WP_283203774.1">
    <property type="nucleotide sequence ID" value="NZ_JASGCB010000012.1"/>
</dbReference>
<evidence type="ECO:0000313" key="5">
    <source>
        <dbReference type="EMBL" id="MDI9260219.1"/>
    </source>
</evidence>
<evidence type="ECO:0000256" key="3">
    <source>
        <dbReference type="RuleBase" id="RU361235"/>
    </source>
</evidence>
<dbReference type="InterPro" id="IPR002018">
    <property type="entry name" value="CarbesteraseB"/>
</dbReference>
<gene>
    <name evidence="5" type="ORF">QID03_08440</name>
</gene>
<organism evidence="5 6">
    <name type="scientific">Alicyclobacillus sendaiensis PA2</name>
    <dbReference type="NCBI Taxonomy" id="3029425"/>
    <lineage>
        <taxon>Bacteria</taxon>
        <taxon>Bacillati</taxon>
        <taxon>Bacillota</taxon>
        <taxon>Bacilli</taxon>
        <taxon>Bacillales</taxon>
        <taxon>Alicyclobacillaceae</taxon>
        <taxon>Alicyclobacillus</taxon>
    </lineage>
</organism>
<reference evidence="5 6" key="1">
    <citation type="submission" date="2023-04" db="EMBL/GenBank/DDBJ databases">
        <title>A. sendaiensis sub sp. chiapanensis a novel subspecie with specific adaptation in bacterial cell wall isolated from an active volcano.</title>
        <authorList>
            <person name="Alvarez Gutierrez P.E."/>
            <person name="Ortiz Cortes L.Y."/>
        </authorList>
    </citation>
    <scope>NUCLEOTIDE SEQUENCE [LARGE SCALE GENOMIC DNA]</scope>
    <source>
        <strain evidence="5 6">PA2</strain>
    </source>
</reference>
<dbReference type="InterPro" id="IPR029058">
    <property type="entry name" value="AB_hydrolase_fold"/>
</dbReference>
<dbReference type="Pfam" id="PF00135">
    <property type="entry name" value="COesterase"/>
    <property type="match status" value="1"/>
</dbReference>
<dbReference type="SUPFAM" id="SSF53474">
    <property type="entry name" value="alpha/beta-Hydrolases"/>
    <property type="match status" value="1"/>
</dbReference>
<dbReference type="InterPro" id="IPR050309">
    <property type="entry name" value="Type-B_Carboxylest/Lipase"/>
</dbReference>
<evidence type="ECO:0000313" key="6">
    <source>
        <dbReference type="Proteomes" id="UP001529245"/>
    </source>
</evidence>
<evidence type="ECO:0000256" key="2">
    <source>
        <dbReference type="ARBA" id="ARBA00022801"/>
    </source>
</evidence>
<keyword evidence="2 3" id="KW-0378">Hydrolase</keyword>